<feature type="repeat" description="TPR" evidence="13">
    <location>
        <begin position="700"/>
        <end position="733"/>
    </location>
</feature>
<dbReference type="GO" id="GO:0005789">
    <property type="term" value="C:endoplasmic reticulum membrane"/>
    <property type="evidence" value="ECO:0000318"/>
    <property type="project" value="GO_Central"/>
</dbReference>
<evidence type="ECO:0000313" key="17">
    <source>
        <dbReference type="EMBL" id="EDO39747.1"/>
    </source>
</evidence>
<dbReference type="AlphaFoldDB" id="A7S9A3"/>
<dbReference type="Pfam" id="PF13181">
    <property type="entry name" value="TPR_8"/>
    <property type="match status" value="2"/>
</dbReference>
<keyword evidence="9 13" id="KW-0802">TPR repeat</keyword>
<dbReference type="Pfam" id="PF13424">
    <property type="entry name" value="TPR_12"/>
    <property type="match status" value="1"/>
</dbReference>
<evidence type="ECO:0000256" key="4">
    <source>
        <dbReference type="ARBA" id="ARBA00007882"/>
    </source>
</evidence>
<feature type="repeat" description="TPR" evidence="13">
    <location>
        <begin position="666"/>
        <end position="699"/>
    </location>
</feature>
<reference evidence="17 18" key="1">
    <citation type="journal article" date="2007" name="Science">
        <title>Sea anemone genome reveals ancestral eumetazoan gene repertoire and genomic organization.</title>
        <authorList>
            <person name="Putnam N.H."/>
            <person name="Srivastava M."/>
            <person name="Hellsten U."/>
            <person name="Dirks B."/>
            <person name="Chapman J."/>
            <person name="Salamov A."/>
            <person name="Terry A."/>
            <person name="Shapiro H."/>
            <person name="Lindquist E."/>
            <person name="Kapitonov V.V."/>
            <person name="Jurka J."/>
            <person name="Genikhovich G."/>
            <person name="Grigoriev I.V."/>
            <person name="Lucas S.M."/>
            <person name="Steele R.E."/>
            <person name="Finnerty J.R."/>
            <person name="Technau U."/>
            <person name="Martindale M.Q."/>
            <person name="Rokhsar D.S."/>
        </authorList>
    </citation>
    <scope>NUCLEOTIDE SEQUENCE [LARGE SCALE GENOMIC DNA]</scope>
    <source>
        <strain evidence="18">CH2 X CH6</strain>
    </source>
</reference>
<dbReference type="HOGENOM" id="CLU_011615_4_0_1"/>
<organism evidence="17 18">
    <name type="scientific">Nematostella vectensis</name>
    <name type="common">Starlet sea anemone</name>
    <dbReference type="NCBI Taxonomy" id="45351"/>
    <lineage>
        <taxon>Eukaryota</taxon>
        <taxon>Metazoa</taxon>
        <taxon>Cnidaria</taxon>
        <taxon>Anthozoa</taxon>
        <taxon>Hexacorallia</taxon>
        <taxon>Actiniaria</taxon>
        <taxon>Edwardsiidae</taxon>
        <taxon>Nematostella</taxon>
    </lineage>
</organism>
<feature type="transmembrane region" description="Helical" evidence="15">
    <location>
        <begin position="473"/>
        <end position="491"/>
    </location>
</feature>
<dbReference type="Proteomes" id="UP000001593">
    <property type="component" value="Unassembled WGS sequence"/>
</dbReference>
<dbReference type="PROSITE" id="PS50293">
    <property type="entry name" value="TPR_REGION"/>
    <property type="match status" value="1"/>
</dbReference>
<feature type="compositionally biased region" description="Basic residues" evidence="14">
    <location>
        <begin position="382"/>
        <end position="394"/>
    </location>
</feature>
<keyword evidence="10" id="KW-0256">Endoplasmic reticulum</keyword>
<dbReference type="PROSITE" id="PS50005">
    <property type="entry name" value="TPR"/>
    <property type="match status" value="7"/>
</dbReference>
<feature type="repeat" description="TPR" evidence="13">
    <location>
        <begin position="550"/>
        <end position="583"/>
    </location>
</feature>
<keyword evidence="8" id="KW-0677">Repeat</keyword>
<comment type="similarity">
    <text evidence="4">Belongs to the TMTC family.</text>
</comment>
<evidence type="ECO:0000256" key="10">
    <source>
        <dbReference type="ARBA" id="ARBA00022824"/>
    </source>
</evidence>
<keyword evidence="11 15" id="KW-1133">Transmembrane helix</keyword>
<name>A7S9A3_NEMVE</name>
<dbReference type="eggNOG" id="KOG1124">
    <property type="taxonomic scope" value="Eukaryota"/>
</dbReference>
<accession>A7S9A3</accession>
<feature type="repeat" description="TPR" evidence="13">
    <location>
        <begin position="734"/>
        <end position="767"/>
    </location>
</feature>
<dbReference type="PROSITE" id="PS51257">
    <property type="entry name" value="PROKAR_LIPOPROTEIN"/>
    <property type="match status" value="1"/>
</dbReference>
<dbReference type="InParanoid" id="A7S9A3"/>
<dbReference type="Pfam" id="PF00515">
    <property type="entry name" value="TPR_1"/>
    <property type="match status" value="1"/>
</dbReference>
<dbReference type="UniPathway" id="UPA00378"/>
<dbReference type="GO" id="GO:0000030">
    <property type="term" value="F:mannosyltransferase activity"/>
    <property type="evidence" value="ECO:0000318"/>
    <property type="project" value="GO_Central"/>
</dbReference>
<evidence type="ECO:0000259" key="16">
    <source>
        <dbReference type="Pfam" id="PF08409"/>
    </source>
</evidence>
<dbReference type="InterPro" id="IPR019734">
    <property type="entry name" value="TPR_rpt"/>
</dbReference>
<dbReference type="STRING" id="45351.A7S9A3"/>
<evidence type="ECO:0000256" key="6">
    <source>
        <dbReference type="ARBA" id="ARBA00022679"/>
    </source>
</evidence>
<feature type="repeat" description="TPR" evidence="13">
    <location>
        <begin position="516"/>
        <end position="549"/>
    </location>
</feature>
<protein>
    <recommendedName>
        <fullName evidence="5">dolichyl-phosphate-mannose--protein mannosyltransferase</fullName>
        <ecNumber evidence="5">2.4.1.109</ecNumber>
    </recommendedName>
</protein>
<feature type="domain" description="DUF1736" evidence="16">
    <location>
        <begin position="260"/>
        <end position="332"/>
    </location>
</feature>
<feature type="transmembrane region" description="Helical" evidence="15">
    <location>
        <begin position="278"/>
        <end position="299"/>
    </location>
</feature>
<evidence type="ECO:0000256" key="2">
    <source>
        <dbReference type="ARBA" id="ARBA00004240"/>
    </source>
</evidence>
<dbReference type="InterPro" id="IPR052384">
    <property type="entry name" value="TMTC_O-mannosyltransferase"/>
</dbReference>
<feature type="repeat" description="TPR" evidence="13">
    <location>
        <begin position="629"/>
        <end position="662"/>
    </location>
</feature>
<comment type="subcellular location">
    <subcellularLocation>
        <location evidence="2">Endoplasmic reticulum</location>
    </subcellularLocation>
    <subcellularLocation>
        <location evidence="1">Membrane</location>
        <topology evidence="1">Multi-pass membrane protein</topology>
    </subcellularLocation>
</comment>
<dbReference type="PANTHER" id="PTHR44216:SF3">
    <property type="entry name" value="PROTEIN O-MANNOSYL-TRANSFERASE TMTC2"/>
    <property type="match status" value="1"/>
</dbReference>
<evidence type="ECO:0000256" key="8">
    <source>
        <dbReference type="ARBA" id="ARBA00022737"/>
    </source>
</evidence>
<dbReference type="EC" id="2.4.1.109" evidence="5"/>
<dbReference type="Pfam" id="PF08409">
    <property type="entry name" value="TMTC_DUF1736"/>
    <property type="match status" value="1"/>
</dbReference>
<evidence type="ECO:0000256" key="11">
    <source>
        <dbReference type="ARBA" id="ARBA00022989"/>
    </source>
</evidence>
<feature type="compositionally biased region" description="Polar residues" evidence="14">
    <location>
        <begin position="370"/>
        <end position="381"/>
    </location>
</feature>
<comment type="pathway">
    <text evidence="3">Protein modification; protein glycosylation.</text>
</comment>
<dbReference type="PANTHER" id="PTHR44216">
    <property type="entry name" value="PROTEIN O-MANNOSYL-TRANSFERASE TMTC2"/>
    <property type="match status" value="1"/>
</dbReference>
<evidence type="ECO:0000256" key="5">
    <source>
        <dbReference type="ARBA" id="ARBA00012839"/>
    </source>
</evidence>
<sequence>MDSRKWSWWHTAIISSVLGISCYLNTLDAEFVYDDSRAILKNADLLPTTPWINLLFNDFWGTPLTHSGSHKSYRPICIASFRLNYAIGELNPGGYHLVNTLLHGMVCWLTVVLSYNLVDSHVVGVVGGLLFATHPIHTGKAVAGVVGRADVGACLFLIASFLCYIKSCAHPLTVGSRHTRLRWLLGSLVLAALSMLCKEQGVTVLGVCAVHEVVYVSKLNGKTLRSSVNKALHRGMATRLLSLAVTAICLIVLRMFLMGNSPPEFSPSDNPASSSESFLTRTLTFLYLPAFNFLLLLYPRTLSFDWSMEAIPLIENVLDVRNVLTVTFYVCFISLGLYSLRRTIFEDASQPEENGKDNNFNSYKNGSITSKATASRNNTNGHLKKRSVSRHKDHRRSDKRTVIDETAEERPLFCFPVIVTSLAIIVLPFVPASNVFFYVGFVVAERVLYIPSVGFCIMVGVGVGGMWSRFSNSGRRVVLVVVGVVVVLFAAKTMQRNLDWKNEEALYRSGIDVNPAKAWGNLGNVLGNQGRTNEAEMAYRKALSYRSNMADTHYNLGILLAGQKRYKDAIQSYENAITFRPRLAVAHLNLGIVLDQVGRKEDAIRILKNASTISGHGLKDPKQHSHAIASIKYNLGRILTDLGRIEEGLTVYQDVVRTRPAHFEPHSLYNMIGEAYTKAGLLDEAEKWYKRSLESKPSHVPAHLTLAKLYSKTGRTKQAEALFLKAQSLGPRDVSVWTHYGQHLYEGKQVARAAEMFVKASKLAPDDFDIVFNAANYLRESESYETAEEFYRSAVKLDQKSNIAHMNLGAILHLLGKHQESERYYLTALELNPGDTMTRENLRKLRAIMAKKQARR</sequence>
<dbReference type="Gene3D" id="1.25.40.10">
    <property type="entry name" value="Tetratricopeptide repeat domain"/>
    <property type="match status" value="1"/>
</dbReference>
<evidence type="ECO:0000256" key="3">
    <source>
        <dbReference type="ARBA" id="ARBA00004922"/>
    </source>
</evidence>
<dbReference type="GO" id="GO:0004169">
    <property type="term" value="F:dolichyl-phosphate-mannose-protein mannosyltransferase activity"/>
    <property type="evidence" value="ECO:0007669"/>
    <property type="project" value="UniProtKB-EC"/>
</dbReference>
<keyword evidence="7 15" id="KW-0812">Transmembrane</keyword>
<dbReference type="PhylomeDB" id="A7S9A3"/>
<dbReference type="InterPro" id="IPR013618">
    <property type="entry name" value="TMTC_DUF1736"/>
</dbReference>
<evidence type="ECO:0000256" key="7">
    <source>
        <dbReference type="ARBA" id="ARBA00022692"/>
    </source>
</evidence>
<dbReference type="Pfam" id="PF14559">
    <property type="entry name" value="TPR_19"/>
    <property type="match status" value="1"/>
</dbReference>
<dbReference type="EMBL" id="DS469602">
    <property type="protein sequence ID" value="EDO39747.1"/>
    <property type="molecule type" value="Genomic_DNA"/>
</dbReference>
<proteinExistence type="inferred from homology"/>
<dbReference type="GO" id="GO:0035269">
    <property type="term" value="P:protein O-linked glycosylation via mannose"/>
    <property type="evidence" value="ECO:0000318"/>
    <property type="project" value="GO_Central"/>
</dbReference>
<feature type="transmembrane region" description="Helical" evidence="15">
    <location>
        <begin position="417"/>
        <end position="441"/>
    </location>
</feature>
<dbReference type="SMART" id="SM00028">
    <property type="entry name" value="TPR"/>
    <property type="match status" value="9"/>
</dbReference>
<dbReference type="InterPro" id="IPR011990">
    <property type="entry name" value="TPR-like_helical_dom_sf"/>
</dbReference>
<feature type="transmembrane region" description="Helical" evidence="15">
    <location>
        <begin position="240"/>
        <end position="258"/>
    </location>
</feature>
<evidence type="ECO:0000256" key="15">
    <source>
        <dbReference type="SAM" id="Phobius"/>
    </source>
</evidence>
<evidence type="ECO:0000313" key="18">
    <source>
        <dbReference type="Proteomes" id="UP000001593"/>
    </source>
</evidence>
<feature type="repeat" description="TPR" evidence="13">
    <location>
        <begin position="802"/>
        <end position="835"/>
    </location>
</feature>
<feature type="region of interest" description="Disordered" evidence="14">
    <location>
        <begin position="370"/>
        <end position="401"/>
    </location>
</feature>
<evidence type="ECO:0000256" key="12">
    <source>
        <dbReference type="ARBA" id="ARBA00023136"/>
    </source>
</evidence>
<dbReference type="SUPFAM" id="SSF48452">
    <property type="entry name" value="TPR-like"/>
    <property type="match status" value="2"/>
</dbReference>
<gene>
    <name evidence="17" type="ORF">NEMVEDRAFT_v1g109754</name>
</gene>
<keyword evidence="12 15" id="KW-0472">Membrane</keyword>
<evidence type="ECO:0000256" key="9">
    <source>
        <dbReference type="ARBA" id="ARBA00022803"/>
    </source>
</evidence>
<evidence type="ECO:0000256" key="1">
    <source>
        <dbReference type="ARBA" id="ARBA00004141"/>
    </source>
</evidence>
<evidence type="ECO:0000256" key="13">
    <source>
        <dbReference type="PROSITE-ProRule" id="PRU00339"/>
    </source>
</evidence>
<evidence type="ECO:0000256" key="14">
    <source>
        <dbReference type="SAM" id="MobiDB-lite"/>
    </source>
</evidence>
<dbReference type="OMA" id="TQIFYND"/>
<feature type="transmembrane region" description="Helical" evidence="15">
    <location>
        <begin position="448"/>
        <end position="467"/>
    </location>
</feature>
<keyword evidence="18" id="KW-1185">Reference proteome</keyword>
<keyword evidence="6" id="KW-0808">Transferase</keyword>